<feature type="signal peptide" evidence="1">
    <location>
        <begin position="1"/>
        <end position="32"/>
    </location>
</feature>
<dbReference type="Proteomes" id="UP001444071">
    <property type="component" value="Unassembled WGS sequence"/>
</dbReference>
<keyword evidence="3" id="KW-1185">Reference proteome</keyword>
<proteinExistence type="predicted"/>
<name>A0ABV0VUN7_9TELE</name>
<feature type="chain" id="PRO_5045728103" evidence="1">
    <location>
        <begin position="33"/>
        <end position="195"/>
    </location>
</feature>
<comment type="caution">
    <text evidence="2">The sequence shown here is derived from an EMBL/GenBank/DDBJ whole genome shotgun (WGS) entry which is preliminary data.</text>
</comment>
<keyword evidence="1" id="KW-0732">Signal</keyword>
<sequence length="195" mass="21443">MQPGGTKLQAGPVLRLLQLIILQFSLQQLMRSCQPQWQQRQKSRDRSSRPAPFCCWFLLVSPGSLPLGAREWRDDQDRFLTSTSSFYFSSSTSAFCSPVAWSPRSASAAGAVARMRTPLLGQAAVFAALLTLCTCLTGSHICPRSLDCAQAGRHFCRPGSSHCGPCLHPLVENSHGRCVDRRRHAHHSAQPAKGR</sequence>
<gene>
    <name evidence="2" type="ORF">XENORESO_017015</name>
</gene>
<organism evidence="2 3">
    <name type="scientific">Xenotaenia resolanae</name>
    <dbReference type="NCBI Taxonomy" id="208358"/>
    <lineage>
        <taxon>Eukaryota</taxon>
        <taxon>Metazoa</taxon>
        <taxon>Chordata</taxon>
        <taxon>Craniata</taxon>
        <taxon>Vertebrata</taxon>
        <taxon>Euteleostomi</taxon>
        <taxon>Actinopterygii</taxon>
        <taxon>Neopterygii</taxon>
        <taxon>Teleostei</taxon>
        <taxon>Neoteleostei</taxon>
        <taxon>Acanthomorphata</taxon>
        <taxon>Ovalentaria</taxon>
        <taxon>Atherinomorphae</taxon>
        <taxon>Cyprinodontiformes</taxon>
        <taxon>Goodeidae</taxon>
        <taxon>Xenotaenia</taxon>
    </lineage>
</organism>
<dbReference type="InterPro" id="IPR009635">
    <property type="entry name" value="NPDC1"/>
</dbReference>
<protein>
    <submittedName>
        <fullName evidence="2">Uncharacterized protein</fullName>
    </submittedName>
</protein>
<dbReference type="Pfam" id="PF06809">
    <property type="entry name" value="NPDC1"/>
    <property type="match status" value="1"/>
</dbReference>
<accession>A0ABV0VUN7</accession>
<dbReference type="EMBL" id="JAHRIM010010586">
    <property type="protein sequence ID" value="MEQ2260442.1"/>
    <property type="molecule type" value="Genomic_DNA"/>
</dbReference>
<evidence type="ECO:0000313" key="2">
    <source>
        <dbReference type="EMBL" id="MEQ2260442.1"/>
    </source>
</evidence>
<evidence type="ECO:0000313" key="3">
    <source>
        <dbReference type="Proteomes" id="UP001444071"/>
    </source>
</evidence>
<evidence type="ECO:0000256" key="1">
    <source>
        <dbReference type="SAM" id="SignalP"/>
    </source>
</evidence>
<reference evidence="2 3" key="1">
    <citation type="submission" date="2021-06" db="EMBL/GenBank/DDBJ databases">
        <authorList>
            <person name="Palmer J.M."/>
        </authorList>
    </citation>
    <scope>NUCLEOTIDE SEQUENCE [LARGE SCALE GENOMIC DNA]</scope>
    <source>
        <strain evidence="2 3">XR_2019</strain>
        <tissue evidence="2">Muscle</tissue>
    </source>
</reference>